<proteinExistence type="predicted"/>
<organism evidence="1 2">
    <name type="scientific">Luteibacter flocculans</name>
    <dbReference type="NCBI Taxonomy" id="2780091"/>
    <lineage>
        <taxon>Bacteria</taxon>
        <taxon>Pseudomonadati</taxon>
        <taxon>Pseudomonadota</taxon>
        <taxon>Gammaproteobacteria</taxon>
        <taxon>Lysobacterales</taxon>
        <taxon>Rhodanobacteraceae</taxon>
        <taxon>Luteibacter</taxon>
    </lineage>
</organism>
<name>A0ABY4T4E8_9GAMM</name>
<accession>A0ABY4T4E8</accession>
<dbReference type="RefSeq" id="WP_250339782.1">
    <property type="nucleotide sequence ID" value="NZ_CP063231.1"/>
</dbReference>
<dbReference type="Proteomes" id="UP001056681">
    <property type="component" value="Chromosome"/>
</dbReference>
<evidence type="ECO:0000313" key="1">
    <source>
        <dbReference type="EMBL" id="URL59149.1"/>
    </source>
</evidence>
<sequence length="105" mass="11429">MSLTLHSTFPELDQHMRAFDGDDNVGAAEFQQLRDDADKHLDAIAAVDASGFREAADGLAEAMQKLALAARKAKLSPEDRTALKTAAEYQMAYVVAGYQSSLQRL</sequence>
<reference evidence="1" key="1">
    <citation type="submission" date="2020-10" db="EMBL/GenBank/DDBJ databases">
        <title>Whole-genome sequence of Luteibacter sp. EIF3.</title>
        <authorList>
            <person name="Friedrich I."/>
            <person name="Hertel R."/>
            <person name="Daniel R."/>
        </authorList>
    </citation>
    <scope>NUCLEOTIDE SEQUENCE</scope>
    <source>
        <strain evidence="1">EIF3</strain>
    </source>
</reference>
<evidence type="ECO:0008006" key="3">
    <source>
        <dbReference type="Google" id="ProtNLM"/>
    </source>
</evidence>
<dbReference type="EMBL" id="CP063231">
    <property type="protein sequence ID" value="URL59149.1"/>
    <property type="molecule type" value="Genomic_DNA"/>
</dbReference>
<keyword evidence="2" id="KW-1185">Reference proteome</keyword>
<protein>
    <recommendedName>
        <fullName evidence="3">Proteins of 100 residues with WXG</fullName>
    </recommendedName>
</protein>
<evidence type="ECO:0000313" key="2">
    <source>
        <dbReference type="Proteomes" id="UP001056681"/>
    </source>
</evidence>
<gene>
    <name evidence="1" type="ORF">IM816_03260</name>
</gene>